<feature type="region of interest" description="Disordered" evidence="1">
    <location>
        <begin position="259"/>
        <end position="296"/>
    </location>
</feature>
<dbReference type="PANTHER" id="PTHR46312:SF2">
    <property type="entry name" value="NUCLEOTIDE-BINDING OLIGOMERIZATION DOMAIN-CONTAINING PROTEIN 2-LIKE"/>
    <property type="match status" value="1"/>
</dbReference>
<sequence length="1156" mass="131296">MPQKTVQHLDAYIKATAVVYNHSNTKLISRKTKVKPRRKQAFLSGLHFRKTSSDDYYAKRRPLKRWIRRESRGTHQSQSNTEDVKQKLHLFVRTSLSKKPKTLYFELHPETLASSLKETIQKRIGVEARYQRLYIRRNFQLCDLLTLEENGVGKDEIISLHLSVDGPNDDSVAKDKANIEDEYLKDLSSKSELSWKELAEHLGYAEAEIADIQSSNEGSNEAGRHMLLTWWEKTADRDEAAQKLRRALEAIGLTDLAQNVPVTNESRDEAARPVPDRRHDSGVDEENKESKVTSTKEKTQKSFSYVQVFIRCNLTQKPRTLCFQLDPETSVWCLKQILNEIISVHPQQQRLFIRRNSRNFELCNLLTLYDYGIQHDENISLRLCTDGLLGGGPKAEISELTLSDVVRRLGHDWKELATHLGFTSADISTFEADNPGKVYYQKFQMLVAWRQRQPTIGGQMDVLCAALTRIDRTDIVTFLQGRHKKSRQPVGTQPADDAGTSTRPSTSHGVGVSDDTSSSEISEPTLSDVARRLGHDWKRLATHLGLTYTDILTFVADNPGNVYDQKFQMLVAWRRRQPTIGGQMDMLCAALTKIDRNDIVMSLQGPTGGFAPRTDQTNIQQLVMEYNKDTTSTIPAHPLDPSRTLDIDQFSELELTQKVEVWDNLSKLPDQLTALYTQFADVLVSRRCNEGEDQVALMKSIVRGLGPVALTGLLDPKGERLVFSSEEFEEKALEDGCRFGFLQQESFTSGLKKMKVVSFVHKSMQEYFAAYYFANLHHANEDEFHEKLQQINPGNVHAMEYLLRFACGISSGSLATALILEHVQKQRSKAEFFPEIKLQQLTHLCLLESGCGKLADKLDRPTKAKCDSQEDLLAMRYYLQCLRQPLVELKDLTVRCISHEELAPLRGIDSLLHDDTKVRIDLWIIGRLYECLKLLGEILPIDNIRSIRRFRVYVEYTVGDKPDEEMQTAVVVDERLRDQIELTLDIGEKFHVDERVLGSLSRVCKQIIKEVRLRRRTYDDVIRLANALAGCDRLNRVDVSHTNLHGHLAGLAPLVPPSLVSLTLRSCGLNDDDVPDLISILPAGHGLRWLDVGDNAFSVVGVQTLTAHLRNMPKLGLREFTPLAFHLSMSTNVAWHYSACLPLHNRYPVHIFANVE</sequence>
<dbReference type="SUPFAM" id="SSF47986">
    <property type="entry name" value="DEATH domain"/>
    <property type="match status" value="3"/>
</dbReference>
<accession>A0A913ZNY2</accession>
<feature type="domain" description="Death" evidence="2">
    <location>
        <begin position="180"/>
        <end position="264"/>
    </location>
</feature>
<dbReference type="OrthoDB" id="20872at2759"/>
<dbReference type="Pfam" id="PF00531">
    <property type="entry name" value="Death"/>
    <property type="match status" value="3"/>
</dbReference>
<evidence type="ECO:0000256" key="1">
    <source>
        <dbReference type="SAM" id="MobiDB-lite"/>
    </source>
</evidence>
<protein>
    <submittedName>
        <fullName evidence="4">Uncharacterized protein</fullName>
    </submittedName>
</protein>
<evidence type="ECO:0000259" key="2">
    <source>
        <dbReference type="PROSITE" id="PS50017"/>
    </source>
</evidence>
<dbReference type="InterPro" id="IPR032675">
    <property type="entry name" value="LRR_dom_sf"/>
</dbReference>
<name>A0A913ZNY2_PATMI</name>
<evidence type="ECO:0000313" key="4">
    <source>
        <dbReference type="EnsemblMetazoa" id="XP_038052751.1"/>
    </source>
</evidence>
<evidence type="ECO:0000313" key="5">
    <source>
        <dbReference type="Proteomes" id="UP000887568"/>
    </source>
</evidence>
<feature type="compositionally biased region" description="Basic and acidic residues" evidence="1">
    <location>
        <begin position="265"/>
        <end position="282"/>
    </location>
</feature>
<dbReference type="InterPro" id="IPR011029">
    <property type="entry name" value="DEATH-like_dom_sf"/>
</dbReference>
<dbReference type="GO" id="GO:0007165">
    <property type="term" value="P:signal transduction"/>
    <property type="evidence" value="ECO:0007669"/>
    <property type="project" value="InterPro"/>
</dbReference>
<dbReference type="PROSITE" id="PS50053">
    <property type="entry name" value="UBIQUITIN_2"/>
    <property type="match status" value="2"/>
</dbReference>
<dbReference type="RefSeq" id="XP_038052751.1">
    <property type="nucleotide sequence ID" value="XM_038196823.1"/>
</dbReference>
<organism evidence="4 5">
    <name type="scientific">Patiria miniata</name>
    <name type="common">Bat star</name>
    <name type="synonym">Asterina miniata</name>
    <dbReference type="NCBI Taxonomy" id="46514"/>
    <lineage>
        <taxon>Eukaryota</taxon>
        <taxon>Metazoa</taxon>
        <taxon>Echinodermata</taxon>
        <taxon>Eleutherozoa</taxon>
        <taxon>Asterozoa</taxon>
        <taxon>Asteroidea</taxon>
        <taxon>Valvatacea</taxon>
        <taxon>Valvatida</taxon>
        <taxon>Asterinidae</taxon>
        <taxon>Patiria</taxon>
    </lineage>
</organism>
<feature type="domain" description="Ubiquitin-like" evidence="3">
    <location>
        <begin position="306"/>
        <end position="381"/>
    </location>
</feature>
<dbReference type="EnsemblMetazoa" id="XM_038196823.1">
    <property type="protein sequence ID" value="XP_038052751.1"/>
    <property type="gene ID" value="LOC119725418"/>
</dbReference>
<proteinExistence type="predicted"/>
<feature type="domain" description="Death" evidence="2">
    <location>
        <begin position="522"/>
        <end position="607"/>
    </location>
</feature>
<dbReference type="InterPro" id="IPR000488">
    <property type="entry name" value="Death_dom"/>
</dbReference>
<dbReference type="AlphaFoldDB" id="A0A913ZNY2"/>
<dbReference type="SMART" id="SM00005">
    <property type="entry name" value="DEATH"/>
    <property type="match status" value="3"/>
</dbReference>
<dbReference type="SUPFAM" id="SSF54236">
    <property type="entry name" value="Ubiquitin-like"/>
    <property type="match status" value="2"/>
</dbReference>
<dbReference type="SUPFAM" id="SSF52047">
    <property type="entry name" value="RNI-like"/>
    <property type="match status" value="1"/>
</dbReference>
<feature type="compositionally biased region" description="Polar residues" evidence="1">
    <location>
        <begin position="499"/>
        <end position="524"/>
    </location>
</feature>
<reference evidence="4" key="1">
    <citation type="submission" date="2022-11" db="UniProtKB">
        <authorList>
            <consortium name="EnsemblMetazoa"/>
        </authorList>
    </citation>
    <scope>IDENTIFICATION</scope>
</reference>
<feature type="region of interest" description="Disordered" evidence="1">
    <location>
        <begin position="481"/>
        <end position="524"/>
    </location>
</feature>
<evidence type="ECO:0000259" key="3">
    <source>
        <dbReference type="PROSITE" id="PS50053"/>
    </source>
</evidence>
<dbReference type="Gene3D" id="3.10.20.90">
    <property type="entry name" value="Phosphatidylinositol 3-kinase Catalytic Subunit, Chain A, domain 1"/>
    <property type="match status" value="2"/>
</dbReference>
<dbReference type="Gene3D" id="3.80.10.10">
    <property type="entry name" value="Ribonuclease Inhibitor"/>
    <property type="match status" value="1"/>
</dbReference>
<dbReference type="Gene3D" id="1.10.533.10">
    <property type="entry name" value="Death Domain, Fas"/>
    <property type="match status" value="3"/>
</dbReference>
<dbReference type="InterPro" id="IPR000626">
    <property type="entry name" value="Ubiquitin-like_dom"/>
</dbReference>
<dbReference type="InterPro" id="IPR029071">
    <property type="entry name" value="Ubiquitin-like_domsf"/>
</dbReference>
<feature type="domain" description="Ubiquitin-like" evidence="3">
    <location>
        <begin position="88"/>
        <end position="167"/>
    </location>
</feature>
<dbReference type="GeneID" id="119725418"/>
<dbReference type="PROSITE" id="PS50017">
    <property type="entry name" value="DEATH_DOMAIN"/>
    <property type="match status" value="3"/>
</dbReference>
<dbReference type="CDD" id="cd17039">
    <property type="entry name" value="Ubl_ubiquitin_like"/>
    <property type="match status" value="1"/>
</dbReference>
<feature type="domain" description="Death" evidence="2">
    <location>
        <begin position="398"/>
        <end position="483"/>
    </location>
</feature>
<dbReference type="PANTHER" id="PTHR46312">
    <property type="entry name" value="NACHT DOMAIN-CONTAINING PROTEIN"/>
    <property type="match status" value="1"/>
</dbReference>
<keyword evidence="5" id="KW-1185">Reference proteome</keyword>
<dbReference type="Proteomes" id="UP000887568">
    <property type="component" value="Unplaced"/>
</dbReference>
<dbReference type="CDD" id="cd01670">
    <property type="entry name" value="Death"/>
    <property type="match status" value="3"/>
</dbReference>